<gene>
    <name evidence="5" type="ORF">BSO21_34100</name>
</gene>
<comment type="similarity">
    <text evidence="2">Belongs to the acyltransferase 3 family.</text>
</comment>
<keyword evidence="3" id="KW-0472">Membrane</keyword>
<feature type="transmembrane region" description="Helical" evidence="3">
    <location>
        <begin position="194"/>
        <end position="210"/>
    </location>
</feature>
<sequence length="313" mass="36428">MKSIEYLINSNTYEIENEKRYDFIDIARGILIILVVIGHSGSLFTPYIYLFHMAAFIFLSGYLFKNKTAKLSSLLSKRIKTLYLPYIKYQLIFLMLYNFFILIGIYSRELVYYSFLDFLKAALGILLFGGNGGQLLGAFWYIVLLFEVSVIYSVVHYWTLRFSNRDIIRGIIFVTMFILGIIFINMGYGLPRHLDTAFILILVFYSGVLYKQNENYVPIKLSFFILSLCLLIILNQFGIIDVGRNIYTSAFFFLISTTSGVYVIIYISKKLSKFCEFRILKFIGRNTLTILALHFLSFKLVNLLIIKINSYPY</sequence>
<name>A0ABX3GC17_9BACL</name>
<evidence type="ECO:0000256" key="3">
    <source>
        <dbReference type="SAM" id="Phobius"/>
    </source>
</evidence>
<reference evidence="5 6" key="1">
    <citation type="submission" date="2016-11" db="EMBL/GenBank/DDBJ databases">
        <title>Paenibacillus species isolates.</title>
        <authorList>
            <person name="Beno S.M."/>
        </authorList>
    </citation>
    <scope>NUCLEOTIDE SEQUENCE [LARGE SCALE GENOMIC DNA]</scope>
    <source>
        <strain evidence="5 6">FSL H7-0433</strain>
    </source>
</reference>
<feature type="transmembrane region" description="Helical" evidence="3">
    <location>
        <begin position="86"/>
        <end position="106"/>
    </location>
</feature>
<dbReference type="PANTHER" id="PTHR37312">
    <property type="entry name" value="MEMBRANE-BOUND ACYLTRANSFERASE YKRP-RELATED"/>
    <property type="match status" value="1"/>
</dbReference>
<dbReference type="Pfam" id="PF01757">
    <property type="entry name" value="Acyl_transf_3"/>
    <property type="match status" value="1"/>
</dbReference>
<evidence type="ECO:0000259" key="4">
    <source>
        <dbReference type="Pfam" id="PF01757"/>
    </source>
</evidence>
<feature type="domain" description="Acyltransferase 3" evidence="4">
    <location>
        <begin position="22"/>
        <end position="306"/>
    </location>
</feature>
<dbReference type="Proteomes" id="UP000187158">
    <property type="component" value="Unassembled WGS sequence"/>
</dbReference>
<feature type="transmembrane region" description="Helical" evidence="3">
    <location>
        <begin position="21"/>
        <end position="41"/>
    </location>
</feature>
<dbReference type="PANTHER" id="PTHR37312:SF1">
    <property type="entry name" value="MEMBRANE-BOUND ACYLTRANSFERASE YKRP-RELATED"/>
    <property type="match status" value="1"/>
</dbReference>
<evidence type="ECO:0000256" key="2">
    <source>
        <dbReference type="ARBA" id="ARBA00007400"/>
    </source>
</evidence>
<keyword evidence="6" id="KW-1185">Reference proteome</keyword>
<feature type="transmembrane region" description="Helical" evidence="3">
    <location>
        <begin position="288"/>
        <end position="308"/>
    </location>
</feature>
<feature type="transmembrane region" description="Helical" evidence="3">
    <location>
        <begin position="222"/>
        <end position="240"/>
    </location>
</feature>
<proteinExistence type="inferred from homology"/>
<evidence type="ECO:0000313" key="6">
    <source>
        <dbReference type="Proteomes" id="UP000187158"/>
    </source>
</evidence>
<dbReference type="InterPro" id="IPR052734">
    <property type="entry name" value="Nod_factor_acetyltransferase"/>
</dbReference>
<dbReference type="InterPro" id="IPR002656">
    <property type="entry name" value="Acyl_transf_3_dom"/>
</dbReference>
<keyword evidence="3" id="KW-0812">Transmembrane</keyword>
<feature type="non-terminal residue" evidence="5">
    <location>
        <position position="313"/>
    </location>
</feature>
<evidence type="ECO:0000313" key="5">
    <source>
        <dbReference type="EMBL" id="OMC93818.1"/>
    </source>
</evidence>
<organism evidence="5 6">
    <name type="scientific">Paenibacillus odorifer</name>
    <dbReference type="NCBI Taxonomy" id="189426"/>
    <lineage>
        <taxon>Bacteria</taxon>
        <taxon>Bacillati</taxon>
        <taxon>Bacillota</taxon>
        <taxon>Bacilli</taxon>
        <taxon>Bacillales</taxon>
        <taxon>Paenibacillaceae</taxon>
        <taxon>Paenibacillus</taxon>
    </lineage>
</organism>
<evidence type="ECO:0000256" key="1">
    <source>
        <dbReference type="ARBA" id="ARBA00004370"/>
    </source>
</evidence>
<comment type="subcellular location">
    <subcellularLocation>
        <location evidence="1">Membrane</location>
    </subcellularLocation>
</comment>
<comment type="caution">
    <text evidence="5">The sequence shown here is derived from an EMBL/GenBank/DDBJ whole genome shotgun (WGS) entry which is preliminary data.</text>
</comment>
<feature type="transmembrane region" description="Helical" evidence="3">
    <location>
        <begin position="246"/>
        <end position="267"/>
    </location>
</feature>
<dbReference type="EMBL" id="MPVP01000677">
    <property type="protein sequence ID" value="OMC93818.1"/>
    <property type="molecule type" value="Genomic_DNA"/>
</dbReference>
<feature type="transmembrane region" description="Helical" evidence="3">
    <location>
        <begin position="167"/>
        <end position="188"/>
    </location>
</feature>
<feature type="transmembrane region" description="Helical" evidence="3">
    <location>
        <begin position="138"/>
        <end position="160"/>
    </location>
</feature>
<accession>A0ABX3GC17</accession>
<dbReference type="RefSeq" id="WP_076221063.1">
    <property type="nucleotide sequence ID" value="NZ_MPVP01000677.1"/>
</dbReference>
<protein>
    <recommendedName>
        <fullName evidence="4">Acyltransferase 3 domain-containing protein</fullName>
    </recommendedName>
</protein>
<keyword evidence="3" id="KW-1133">Transmembrane helix</keyword>